<dbReference type="Pfam" id="PF13432">
    <property type="entry name" value="TPR_16"/>
    <property type="match status" value="1"/>
</dbReference>
<dbReference type="Pfam" id="PF14559">
    <property type="entry name" value="TPR_19"/>
    <property type="match status" value="1"/>
</dbReference>
<dbReference type="Gene3D" id="1.25.40.10">
    <property type="entry name" value="Tetratricopeptide repeat domain"/>
    <property type="match status" value="2"/>
</dbReference>
<accession>A0A0D6XQT5</accession>
<dbReference type="Pfam" id="PF13181">
    <property type="entry name" value="TPR_8"/>
    <property type="match status" value="1"/>
</dbReference>
<name>A0A0D6XQT5_9STAP</name>
<dbReference type="InterPro" id="IPR011990">
    <property type="entry name" value="TPR-like_helical_dom_sf"/>
</dbReference>
<proteinExistence type="predicted"/>
<organism evidence="5 7">
    <name type="scientific">Staphylococcus microti</name>
    <dbReference type="NCBI Taxonomy" id="569857"/>
    <lineage>
        <taxon>Bacteria</taxon>
        <taxon>Bacillati</taxon>
        <taxon>Bacillota</taxon>
        <taxon>Bacilli</taxon>
        <taxon>Bacillales</taxon>
        <taxon>Staphylococcaceae</taxon>
        <taxon>Staphylococcus</taxon>
    </lineage>
</organism>
<dbReference type="RefSeq" id="WP_044360274.1">
    <property type="nucleotide sequence ID" value="NZ_JXWY01000034.1"/>
</dbReference>
<keyword evidence="2 3" id="KW-0802">TPR repeat</keyword>
<feature type="repeat" description="TPR" evidence="3">
    <location>
        <begin position="67"/>
        <end position="100"/>
    </location>
</feature>
<keyword evidence="1" id="KW-0677">Repeat</keyword>
<dbReference type="PANTHER" id="PTHR44858:SF1">
    <property type="entry name" value="UDP-N-ACETYLGLUCOSAMINE--PEPTIDE N-ACETYLGLUCOSAMINYLTRANSFERASE SPINDLY-RELATED"/>
    <property type="match status" value="1"/>
</dbReference>
<reference evidence="4 6" key="1">
    <citation type="submission" date="2015-01" db="EMBL/GenBank/DDBJ databases">
        <authorList>
            <person name="Guo J."/>
        </authorList>
    </citation>
    <scope>NUCLEOTIDE SEQUENCE [LARGE SCALE GENOMIC DNA]</scope>
    <source>
        <strain evidence="4 6">DSM 22147</strain>
    </source>
</reference>
<dbReference type="OrthoDB" id="9769030at2"/>
<evidence type="ECO:0000313" key="7">
    <source>
        <dbReference type="Proteomes" id="UP000254100"/>
    </source>
</evidence>
<sequence>MEQEQIHKLIKQGQFEQALQACFDNIEAAPEEVENYINSGILLAEAGEIEKAERFFQRAITLQPENGVIYYNLANVYFNEGRFQEAIKLYQLAISKQLETKDVYFMLGMSFVQLDAKDKALPFLMRASEMDVQFEDIEAQFQYALLLCEHEMFEQAVPLLERILEKAPTHADAQYNLTLARYMMNEDIEAAIQGFQRAVEMDDTHMLSHHAIKTFTMIQREEEG</sequence>
<evidence type="ECO:0000256" key="1">
    <source>
        <dbReference type="ARBA" id="ARBA00022737"/>
    </source>
</evidence>
<gene>
    <name evidence="5" type="primary">yrrB</name>
    <name evidence="5" type="ORF">NCTC13832_01140</name>
    <name evidence="4" type="ORF">TP70_05855</name>
</gene>
<dbReference type="PROSITE" id="PS50293">
    <property type="entry name" value="TPR_REGION"/>
    <property type="match status" value="1"/>
</dbReference>
<dbReference type="SMART" id="SM00028">
    <property type="entry name" value="TPR"/>
    <property type="match status" value="5"/>
</dbReference>
<evidence type="ECO:0000313" key="5">
    <source>
        <dbReference type="EMBL" id="SUM57460.1"/>
    </source>
</evidence>
<dbReference type="InterPro" id="IPR050498">
    <property type="entry name" value="Ycf3"/>
</dbReference>
<evidence type="ECO:0000256" key="3">
    <source>
        <dbReference type="PROSITE-ProRule" id="PRU00339"/>
    </source>
</evidence>
<evidence type="ECO:0000256" key="2">
    <source>
        <dbReference type="ARBA" id="ARBA00022803"/>
    </source>
</evidence>
<dbReference type="PROSITE" id="PS50005">
    <property type="entry name" value="TPR"/>
    <property type="match status" value="2"/>
</dbReference>
<evidence type="ECO:0000313" key="4">
    <source>
        <dbReference type="EMBL" id="KIX90800.1"/>
    </source>
</evidence>
<dbReference type="Proteomes" id="UP000254100">
    <property type="component" value="Unassembled WGS sequence"/>
</dbReference>
<dbReference type="AlphaFoldDB" id="A0A0D6XQT5"/>
<evidence type="ECO:0000313" key="6">
    <source>
        <dbReference type="Proteomes" id="UP000032366"/>
    </source>
</evidence>
<keyword evidence="6" id="KW-1185">Reference proteome</keyword>
<dbReference type="EMBL" id="JXWY01000034">
    <property type="protein sequence ID" value="KIX90800.1"/>
    <property type="molecule type" value="Genomic_DNA"/>
</dbReference>
<dbReference type="STRING" id="569857.TP70_05855"/>
<dbReference type="InterPro" id="IPR019734">
    <property type="entry name" value="TPR_rpt"/>
</dbReference>
<dbReference type="EMBL" id="UHDT01000001">
    <property type="protein sequence ID" value="SUM57460.1"/>
    <property type="molecule type" value="Genomic_DNA"/>
</dbReference>
<feature type="repeat" description="TPR" evidence="3">
    <location>
        <begin position="33"/>
        <end position="66"/>
    </location>
</feature>
<dbReference type="Proteomes" id="UP000032366">
    <property type="component" value="Unassembled WGS sequence"/>
</dbReference>
<dbReference type="SUPFAM" id="SSF48452">
    <property type="entry name" value="TPR-like"/>
    <property type="match status" value="1"/>
</dbReference>
<protein>
    <submittedName>
        <fullName evidence="5">TPR domain-containing protein</fullName>
    </submittedName>
    <submittedName>
        <fullName evidence="4">Tetratricopeptide domain-containing protein</fullName>
    </submittedName>
</protein>
<dbReference type="PANTHER" id="PTHR44858">
    <property type="entry name" value="TETRATRICOPEPTIDE REPEAT PROTEIN 6"/>
    <property type="match status" value="1"/>
</dbReference>
<reference evidence="5 7" key="2">
    <citation type="submission" date="2018-06" db="EMBL/GenBank/DDBJ databases">
        <authorList>
            <consortium name="Pathogen Informatics"/>
            <person name="Doyle S."/>
        </authorList>
    </citation>
    <scope>NUCLEOTIDE SEQUENCE [LARGE SCALE GENOMIC DNA]</scope>
    <source>
        <strain evidence="5 7">NCTC13832</strain>
    </source>
</reference>